<feature type="region of interest" description="Disordered" evidence="2">
    <location>
        <begin position="1"/>
        <end position="62"/>
    </location>
</feature>
<dbReference type="InterPro" id="IPR058602">
    <property type="entry name" value="YAG7_dimerisation_dom"/>
</dbReference>
<feature type="compositionally biased region" description="Low complexity" evidence="2">
    <location>
        <begin position="33"/>
        <end position="49"/>
    </location>
</feature>
<protein>
    <recommendedName>
        <fullName evidence="3">YAG7-like dimerisation domain-containing protein</fullName>
    </recommendedName>
</protein>
<gene>
    <name evidence="4" type="ORF">DL546_001982</name>
</gene>
<feature type="region of interest" description="Disordered" evidence="2">
    <location>
        <begin position="264"/>
        <end position="302"/>
    </location>
</feature>
<evidence type="ECO:0000256" key="1">
    <source>
        <dbReference type="SAM" id="Coils"/>
    </source>
</evidence>
<dbReference type="OrthoDB" id="5399559at2759"/>
<dbReference type="STRING" id="177199.A0A420Y114"/>
<dbReference type="AlphaFoldDB" id="A0A420Y114"/>
<reference evidence="4 5" key="1">
    <citation type="submission" date="2018-08" db="EMBL/GenBank/DDBJ databases">
        <title>Draft genome of the lignicolous fungus Coniochaeta pulveracea.</title>
        <authorList>
            <person name="Borstlap C.J."/>
            <person name="De Witt R.N."/>
            <person name="Botha A."/>
            <person name="Volschenk H."/>
        </authorList>
    </citation>
    <scope>NUCLEOTIDE SEQUENCE [LARGE SCALE GENOMIC DNA]</scope>
    <source>
        <strain evidence="4 5">CAB683</strain>
    </source>
</reference>
<feature type="compositionally biased region" description="Polar residues" evidence="2">
    <location>
        <begin position="264"/>
        <end position="290"/>
    </location>
</feature>
<keyword evidence="5" id="KW-1185">Reference proteome</keyword>
<evidence type="ECO:0000313" key="5">
    <source>
        <dbReference type="Proteomes" id="UP000275385"/>
    </source>
</evidence>
<organism evidence="4 5">
    <name type="scientific">Coniochaeta pulveracea</name>
    <dbReference type="NCBI Taxonomy" id="177199"/>
    <lineage>
        <taxon>Eukaryota</taxon>
        <taxon>Fungi</taxon>
        <taxon>Dikarya</taxon>
        <taxon>Ascomycota</taxon>
        <taxon>Pezizomycotina</taxon>
        <taxon>Sordariomycetes</taxon>
        <taxon>Sordariomycetidae</taxon>
        <taxon>Coniochaetales</taxon>
        <taxon>Coniochaetaceae</taxon>
        <taxon>Coniochaeta</taxon>
    </lineage>
</organism>
<feature type="domain" description="YAG7-like dimerisation" evidence="3">
    <location>
        <begin position="174"/>
        <end position="257"/>
    </location>
</feature>
<feature type="coiled-coil region" evidence="1">
    <location>
        <begin position="114"/>
        <end position="174"/>
    </location>
</feature>
<proteinExistence type="predicted"/>
<evidence type="ECO:0000259" key="3">
    <source>
        <dbReference type="Pfam" id="PF26434"/>
    </source>
</evidence>
<dbReference type="Proteomes" id="UP000275385">
    <property type="component" value="Unassembled WGS sequence"/>
</dbReference>
<comment type="caution">
    <text evidence="4">The sequence shown here is derived from an EMBL/GenBank/DDBJ whole genome shotgun (WGS) entry which is preliminary data.</text>
</comment>
<sequence>MAPSAIQNTVSAAVEAKLGGGKKKKTKAQTERTASPAPTTSTPPASSSAVNHNDEDDESPYVKEIRKNIRNVNKKLTNASKTDSLIASHPDKTLDDLVAAKIINADQKAQVLKKPGLEAQLAQLHEQLAQYQKIDAEYRARIATEKAAVEKALAEKHEQELAEVKQQAEKEAAKRQHDNLLIISQFLHLAAARRAEEADSQLDENMALEGVLLNVYSGDENAVATMTKLVEGVEEPTRSTSGEELKTTFAQVKVAATSYGQPPVQQLESTHLSGQSTESPEGNHSQSDPTITHAGLTEMGDI</sequence>
<feature type="compositionally biased region" description="Polar residues" evidence="2">
    <location>
        <begin position="1"/>
        <end position="11"/>
    </location>
</feature>
<accession>A0A420Y114</accession>
<keyword evidence="1" id="KW-0175">Coiled coil</keyword>
<dbReference type="EMBL" id="QVQW01000074">
    <property type="protein sequence ID" value="RKU41449.1"/>
    <property type="molecule type" value="Genomic_DNA"/>
</dbReference>
<evidence type="ECO:0000313" key="4">
    <source>
        <dbReference type="EMBL" id="RKU41449.1"/>
    </source>
</evidence>
<name>A0A420Y114_9PEZI</name>
<dbReference type="Pfam" id="PF26434">
    <property type="entry name" value="YAG7_C"/>
    <property type="match status" value="1"/>
</dbReference>
<evidence type="ECO:0000256" key="2">
    <source>
        <dbReference type="SAM" id="MobiDB-lite"/>
    </source>
</evidence>